<dbReference type="Gene3D" id="3.40.30.10">
    <property type="entry name" value="Glutaredoxin"/>
    <property type="match status" value="1"/>
</dbReference>
<organism evidence="7 8">
    <name type="scientific">Metabacillus lacus</name>
    <dbReference type="NCBI Taxonomy" id="1983721"/>
    <lineage>
        <taxon>Bacteria</taxon>
        <taxon>Bacillati</taxon>
        <taxon>Bacillota</taxon>
        <taxon>Bacilli</taxon>
        <taxon>Bacillales</taxon>
        <taxon>Bacillaceae</taxon>
        <taxon>Metabacillus</taxon>
    </lineage>
</organism>
<evidence type="ECO:0000256" key="4">
    <source>
        <dbReference type="PIRSR" id="PIRSR000303-1"/>
    </source>
</evidence>
<accession>A0A7X2IWJ4</accession>
<dbReference type="PROSITE" id="PS00763">
    <property type="entry name" value="GLUTATHIONE_PEROXID_2"/>
    <property type="match status" value="1"/>
</dbReference>
<dbReference type="GO" id="GO:0004601">
    <property type="term" value="F:peroxidase activity"/>
    <property type="evidence" value="ECO:0007669"/>
    <property type="project" value="UniProtKB-KW"/>
</dbReference>
<dbReference type="OrthoDB" id="9789406at2"/>
<dbReference type="AlphaFoldDB" id="A0A7X2IWJ4"/>
<dbReference type="RefSeq" id="WP_154306044.1">
    <property type="nucleotide sequence ID" value="NZ_WKKI01000002.1"/>
</dbReference>
<sequence length="163" mass="18453">MSIYEYSAKTILGKEVSMKEYEGKTVLIVNTASKCGFTPQFKQLQELYDKHAEHGLEILGFPCNQFMNQDPGTEEDIKDFCEVNYGVKFPMFSKVDVNGESAHPLFKYLTAEAPGLMGSKAVKWNFTKFLVDHQGKVIQRYSPNTSPADIEKDIEELLREAAL</sequence>
<dbReference type="InterPro" id="IPR000889">
    <property type="entry name" value="Glutathione_peroxidase"/>
</dbReference>
<feature type="domain" description="Thioredoxin" evidence="6">
    <location>
        <begin position="1"/>
        <end position="159"/>
    </location>
</feature>
<dbReference type="PANTHER" id="PTHR11592:SF78">
    <property type="entry name" value="GLUTATHIONE PEROXIDASE"/>
    <property type="match status" value="1"/>
</dbReference>
<evidence type="ECO:0000313" key="8">
    <source>
        <dbReference type="Proteomes" id="UP000448867"/>
    </source>
</evidence>
<comment type="caution">
    <text evidence="7">The sequence shown here is derived from an EMBL/GenBank/DDBJ whole genome shotgun (WGS) entry which is preliminary data.</text>
</comment>
<dbReference type="PROSITE" id="PS51352">
    <property type="entry name" value="THIOREDOXIN_2"/>
    <property type="match status" value="1"/>
</dbReference>
<protein>
    <recommendedName>
        <fullName evidence="5">Glutathione peroxidase</fullName>
    </recommendedName>
</protein>
<evidence type="ECO:0000259" key="6">
    <source>
        <dbReference type="PROSITE" id="PS51352"/>
    </source>
</evidence>
<dbReference type="FunFam" id="3.40.30.10:FF:000010">
    <property type="entry name" value="Glutathione peroxidase"/>
    <property type="match status" value="1"/>
</dbReference>
<evidence type="ECO:0000256" key="2">
    <source>
        <dbReference type="ARBA" id="ARBA00022559"/>
    </source>
</evidence>
<name>A0A7X2IWJ4_9BACI</name>
<keyword evidence="2 5" id="KW-0575">Peroxidase</keyword>
<comment type="similarity">
    <text evidence="1 5">Belongs to the glutathione peroxidase family.</text>
</comment>
<feature type="active site" evidence="4">
    <location>
        <position position="35"/>
    </location>
</feature>
<evidence type="ECO:0000313" key="7">
    <source>
        <dbReference type="EMBL" id="MRX70914.1"/>
    </source>
</evidence>
<keyword evidence="3 5" id="KW-0560">Oxidoreductase</keyword>
<dbReference type="CDD" id="cd00340">
    <property type="entry name" value="GSH_Peroxidase"/>
    <property type="match status" value="1"/>
</dbReference>
<dbReference type="InterPro" id="IPR029759">
    <property type="entry name" value="GPX_AS"/>
</dbReference>
<dbReference type="Pfam" id="PF00255">
    <property type="entry name" value="GSHPx"/>
    <property type="match status" value="1"/>
</dbReference>
<evidence type="ECO:0000256" key="1">
    <source>
        <dbReference type="ARBA" id="ARBA00006926"/>
    </source>
</evidence>
<dbReference type="SUPFAM" id="SSF52833">
    <property type="entry name" value="Thioredoxin-like"/>
    <property type="match status" value="1"/>
</dbReference>
<proteinExistence type="inferred from homology"/>
<gene>
    <name evidence="7" type="ORF">GJU40_01865</name>
</gene>
<reference evidence="7 8" key="1">
    <citation type="submission" date="2019-11" db="EMBL/GenBank/DDBJ databases">
        <title>Bacillus lacus genome.</title>
        <authorList>
            <person name="Allen C.J."/>
            <person name="Newman J.D."/>
        </authorList>
    </citation>
    <scope>NUCLEOTIDE SEQUENCE [LARGE SCALE GENOMIC DNA]</scope>
    <source>
        <strain evidence="7 8">KCTC 33946</strain>
    </source>
</reference>
<dbReference type="PROSITE" id="PS51355">
    <property type="entry name" value="GLUTATHIONE_PEROXID_3"/>
    <property type="match status" value="1"/>
</dbReference>
<evidence type="ECO:0000256" key="3">
    <source>
        <dbReference type="ARBA" id="ARBA00023002"/>
    </source>
</evidence>
<dbReference type="InterPro" id="IPR013766">
    <property type="entry name" value="Thioredoxin_domain"/>
</dbReference>
<dbReference type="GO" id="GO:0034599">
    <property type="term" value="P:cellular response to oxidative stress"/>
    <property type="evidence" value="ECO:0007669"/>
    <property type="project" value="TreeGrafter"/>
</dbReference>
<dbReference type="EMBL" id="WKKI01000002">
    <property type="protein sequence ID" value="MRX70914.1"/>
    <property type="molecule type" value="Genomic_DNA"/>
</dbReference>
<keyword evidence="8" id="KW-1185">Reference proteome</keyword>
<dbReference type="PANTHER" id="PTHR11592">
    <property type="entry name" value="GLUTATHIONE PEROXIDASE"/>
    <property type="match status" value="1"/>
</dbReference>
<dbReference type="InterPro" id="IPR029760">
    <property type="entry name" value="GPX_CS"/>
</dbReference>
<evidence type="ECO:0000256" key="5">
    <source>
        <dbReference type="RuleBase" id="RU000499"/>
    </source>
</evidence>
<dbReference type="PRINTS" id="PR01011">
    <property type="entry name" value="GLUTPROXDASE"/>
</dbReference>
<dbReference type="InterPro" id="IPR036249">
    <property type="entry name" value="Thioredoxin-like_sf"/>
</dbReference>
<dbReference type="PIRSF" id="PIRSF000303">
    <property type="entry name" value="Glutathion_perox"/>
    <property type="match status" value="1"/>
</dbReference>
<dbReference type="PROSITE" id="PS00460">
    <property type="entry name" value="GLUTATHIONE_PEROXID_1"/>
    <property type="match status" value="1"/>
</dbReference>
<dbReference type="Proteomes" id="UP000448867">
    <property type="component" value="Unassembled WGS sequence"/>
</dbReference>